<sequence>MGSPLFSLSQLLHKTPSFNGVPSDSSVTPRSQEILHLMNELERIECERRAIQELVDTHRASLAPARTVPDDVLSEIFMHCLPETYNATRSLSEAPLLLGQVCRRWREVSLSTPRLW</sequence>
<dbReference type="OrthoDB" id="2269034at2759"/>
<evidence type="ECO:0000313" key="2">
    <source>
        <dbReference type="Proteomes" id="UP000297245"/>
    </source>
</evidence>
<keyword evidence="2" id="KW-1185">Reference proteome</keyword>
<proteinExistence type="predicted"/>
<gene>
    <name evidence="1" type="ORF">K435DRAFT_663697</name>
</gene>
<protein>
    <submittedName>
        <fullName evidence="1">Uncharacterized protein</fullName>
    </submittedName>
</protein>
<name>A0A4S8M584_DENBC</name>
<dbReference type="EMBL" id="ML179167">
    <property type="protein sequence ID" value="THU96893.1"/>
    <property type="molecule type" value="Genomic_DNA"/>
</dbReference>
<organism evidence="1 2">
    <name type="scientific">Dendrothele bispora (strain CBS 962.96)</name>
    <dbReference type="NCBI Taxonomy" id="1314807"/>
    <lineage>
        <taxon>Eukaryota</taxon>
        <taxon>Fungi</taxon>
        <taxon>Dikarya</taxon>
        <taxon>Basidiomycota</taxon>
        <taxon>Agaricomycotina</taxon>
        <taxon>Agaricomycetes</taxon>
        <taxon>Agaricomycetidae</taxon>
        <taxon>Agaricales</taxon>
        <taxon>Agaricales incertae sedis</taxon>
        <taxon>Dendrothele</taxon>
    </lineage>
</organism>
<accession>A0A4S8M584</accession>
<dbReference type="AlphaFoldDB" id="A0A4S8M584"/>
<reference evidence="1 2" key="1">
    <citation type="journal article" date="2019" name="Nat. Ecol. Evol.">
        <title>Megaphylogeny resolves global patterns of mushroom evolution.</title>
        <authorList>
            <person name="Varga T."/>
            <person name="Krizsan K."/>
            <person name="Foldi C."/>
            <person name="Dima B."/>
            <person name="Sanchez-Garcia M."/>
            <person name="Sanchez-Ramirez S."/>
            <person name="Szollosi G.J."/>
            <person name="Szarkandi J.G."/>
            <person name="Papp V."/>
            <person name="Albert L."/>
            <person name="Andreopoulos W."/>
            <person name="Angelini C."/>
            <person name="Antonin V."/>
            <person name="Barry K.W."/>
            <person name="Bougher N.L."/>
            <person name="Buchanan P."/>
            <person name="Buyck B."/>
            <person name="Bense V."/>
            <person name="Catcheside P."/>
            <person name="Chovatia M."/>
            <person name="Cooper J."/>
            <person name="Damon W."/>
            <person name="Desjardin D."/>
            <person name="Finy P."/>
            <person name="Geml J."/>
            <person name="Haridas S."/>
            <person name="Hughes K."/>
            <person name="Justo A."/>
            <person name="Karasinski D."/>
            <person name="Kautmanova I."/>
            <person name="Kiss B."/>
            <person name="Kocsube S."/>
            <person name="Kotiranta H."/>
            <person name="LaButti K.M."/>
            <person name="Lechner B.E."/>
            <person name="Liimatainen K."/>
            <person name="Lipzen A."/>
            <person name="Lukacs Z."/>
            <person name="Mihaltcheva S."/>
            <person name="Morgado L.N."/>
            <person name="Niskanen T."/>
            <person name="Noordeloos M.E."/>
            <person name="Ohm R.A."/>
            <person name="Ortiz-Santana B."/>
            <person name="Ovrebo C."/>
            <person name="Racz N."/>
            <person name="Riley R."/>
            <person name="Savchenko A."/>
            <person name="Shiryaev A."/>
            <person name="Soop K."/>
            <person name="Spirin V."/>
            <person name="Szebenyi C."/>
            <person name="Tomsovsky M."/>
            <person name="Tulloss R.E."/>
            <person name="Uehling J."/>
            <person name="Grigoriev I.V."/>
            <person name="Vagvolgyi C."/>
            <person name="Papp T."/>
            <person name="Martin F.M."/>
            <person name="Miettinen O."/>
            <person name="Hibbett D.S."/>
            <person name="Nagy L.G."/>
        </authorList>
    </citation>
    <scope>NUCLEOTIDE SEQUENCE [LARGE SCALE GENOMIC DNA]</scope>
    <source>
        <strain evidence="1 2">CBS 962.96</strain>
    </source>
</reference>
<evidence type="ECO:0000313" key="1">
    <source>
        <dbReference type="EMBL" id="THU96893.1"/>
    </source>
</evidence>
<dbReference type="Gene3D" id="1.20.1280.50">
    <property type="match status" value="1"/>
</dbReference>
<feature type="non-terminal residue" evidence="1">
    <location>
        <position position="116"/>
    </location>
</feature>
<dbReference type="Proteomes" id="UP000297245">
    <property type="component" value="Unassembled WGS sequence"/>
</dbReference>